<sequence length="165" mass="17840">MLTVPAHWQDPFPPVPLTYTAPRKRRWGRPSNAVDPSSSSSSSISLVFCQAGLFRGFCCSTQGVRYAGWTASQRRIMYLLDPGIRLAFFWTNVQSTQRATGQASGPAGCDSRPIANPARIASPPYLSATSVSQCHPTCTDTSRAFLPGPPPPEVALVEGQQRSSQ</sequence>
<feature type="region of interest" description="Disordered" evidence="1">
    <location>
        <begin position="140"/>
        <end position="165"/>
    </location>
</feature>
<gene>
    <name evidence="2" type="ORF">LY79DRAFT_332410</name>
</gene>
<proteinExistence type="predicted"/>
<reference evidence="2" key="1">
    <citation type="submission" date="2021-06" db="EMBL/GenBank/DDBJ databases">
        <title>Comparative genomics, transcriptomics and evolutionary studies reveal genomic signatures of adaptation to plant cell wall in hemibiotrophic fungi.</title>
        <authorList>
            <consortium name="DOE Joint Genome Institute"/>
            <person name="Baroncelli R."/>
            <person name="Diaz J.F."/>
            <person name="Benocci T."/>
            <person name="Peng M."/>
            <person name="Battaglia E."/>
            <person name="Haridas S."/>
            <person name="Andreopoulos W."/>
            <person name="Labutti K."/>
            <person name="Pangilinan J."/>
            <person name="Floch G.L."/>
            <person name="Makela M.R."/>
            <person name="Henrissat B."/>
            <person name="Grigoriev I.V."/>
            <person name="Crouch J.A."/>
            <person name="De Vries R.P."/>
            <person name="Sukno S.A."/>
            <person name="Thon M.R."/>
        </authorList>
    </citation>
    <scope>NUCLEOTIDE SEQUENCE</scope>
    <source>
        <strain evidence="2">CBS 125086</strain>
    </source>
</reference>
<organism evidence="2 3">
    <name type="scientific">Colletotrichum navitas</name>
    <dbReference type="NCBI Taxonomy" id="681940"/>
    <lineage>
        <taxon>Eukaryota</taxon>
        <taxon>Fungi</taxon>
        <taxon>Dikarya</taxon>
        <taxon>Ascomycota</taxon>
        <taxon>Pezizomycotina</taxon>
        <taxon>Sordariomycetes</taxon>
        <taxon>Hypocreomycetidae</taxon>
        <taxon>Glomerellales</taxon>
        <taxon>Glomerellaceae</taxon>
        <taxon>Colletotrichum</taxon>
        <taxon>Colletotrichum graminicola species complex</taxon>
    </lineage>
</organism>
<dbReference type="RefSeq" id="XP_060410967.1">
    <property type="nucleotide sequence ID" value="XM_060552501.1"/>
</dbReference>
<name>A0AAD8V2L3_9PEZI</name>
<keyword evidence="3" id="KW-1185">Reference proteome</keyword>
<dbReference type="Proteomes" id="UP001230504">
    <property type="component" value="Unassembled WGS sequence"/>
</dbReference>
<dbReference type="GeneID" id="85436741"/>
<evidence type="ECO:0000313" key="2">
    <source>
        <dbReference type="EMBL" id="KAK1579879.1"/>
    </source>
</evidence>
<evidence type="ECO:0000313" key="3">
    <source>
        <dbReference type="Proteomes" id="UP001230504"/>
    </source>
</evidence>
<dbReference type="AlphaFoldDB" id="A0AAD8V2L3"/>
<accession>A0AAD8V2L3</accession>
<dbReference type="EMBL" id="JAHLJV010000061">
    <property type="protein sequence ID" value="KAK1579879.1"/>
    <property type="molecule type" value="Genomic_DNA"/>
</dbReference>
<evidence type="ECO:0000256" key="1">
    <source>
        <dbReference type="SAM" id="MobiDB-lite"/>
    </source>
</evidence>
<comment type="caution">
    <text evidence="2">The sequence shown here is derived from an EMBL/GenBank/DDBJ whole genome shotgun (WGS) entry which is preliminary data.</text>
</comment>
<protein>
    <submittedName>
        <fullName evidence="2">Uncharacterized protein</fullName>
    </submittedName>
</protein>